<dbReference type="InterPro" id="IPR045851">
    <property type="entry name" value="AMP-bd_C_sf"/>
</dbReference>
<evidence type="ECO:0000256" key="2">
    <source>
        <dbReference type="ARBA" id="ARBA00022598"/>
    </source>
</evidence>
<dbReference type="InterPro" id="IPR000873">
    <property type="entry name" value="AMP-dep_synth/lig_dom"/>
</dbReference>
<evidence type="ECO:0000256" key="4">
    <source>
        <dbReference type="ARBA" id="ARBA00023098"/>
    </source>
</evidence>
<dbReference type="EMBL" id="BKAJ01000121">
    <property type="protein sequence ID" value="GEP59187.1"/>
    <property type="molecule type" value="Genomic_DNA"/>
</dbReference>
<feature type="domain" description="AMP-binding enzyme C-terminal" evidence="9">
    <location>
        <begin position="219"/>
        <end position="294"/>
    </location>
</feature>
<keyword evidence="4" id="KW-0443">Lipid metabolism</keyword>
<dbReference type="PANTHER" id="PTHR43859">
    <property type="entry name" value="ACYL-ACTIVATING ENZYME"/>
    <property type="match status" value="1"/>
</dbReference>
<evidence type="ECO:0000256" key="3">
    <source>
        <dbReference type="ARBA" id="ARBA00022832"/>
    </source>
</evidence>
<dbReference type="Pfam" id="PF00501">
    <property type="entry name" value="AMP-binding"/>
    <property type="match status" value="1"/>
</dbReference>
<protein>
    <recommendedName>
        <fullName evidence="7">3-methylmercaptopropionyl-CoA ligase</fullName>
        <ecNumber evidence="6">6.2.1.44</ecNumber>
    </recommendedName>
</protein>
<dbReference type="SUPFAM" id="SSF56801">
    <property type="entry name" value="Acetyl-CoA synthetase-like"/>
    <property type="match status" value="1"/>
</dbReference>
<dbReference type="InterPro" id="IPR025110">
    <property type="entry name" value="AMP-bd_C"/>
</dbReference>
<proteinExistence type="inferred from homology"/>
<evidence type="ECO:0000313" key="10">
    <source>
        <dbReference type="EMBL" id="GEP59187.1"/>
    </source>
</evidence>
<evidence type="ECO:0000256" key="6">
    <source>
        <dbReference type="ARBA" id="ARBA00066616"/>
    </source>
</evidence>
<name>A0A512NJR1_9HYPH</name>
<dbReference type="Proteomes" id="UP000321058">
    <property type="component" value="Unassembled WGS sequence"/>
</dbReference>
<dbReference type="GO" id="GO:0016874">
    <property type="term" value="F:ligase activity"/>
    <property type="evidence" value="ECO:0007669"/>
    <property type="project" value="UniProtKB-KW"/>
</dbReference>
<dbReference type="FunFam" id="3.30.300.30:FF:000008">
    <property type="entry name" value="2,3-dihydroxybenzoate-AMP ligase"/>
    <property type="match status" value="1"/>
</dbReference>
<dbReference type="AlphaFoldDB" id="A0A512NJR1"/>
<evidence type="ECO:0000259" key="8">
    <source>
        <dbReference type="Pfam" id="PF00501"/>
    </source>
</evidence>
<dbReference type="GO" id="GO:0006631">
    <property type="term" value="P:fatty acid metabolic process"/>
    <property type="evidence" value="ECO:0007669"/>
    <property type="project" value="UniProtKB-KW"/>
</dbReference>
<keyword evidence="2" id="KW-0436">Ligase</keyword>
<comment type="caution">
    <text evidence="10">The sequence shown here is derived from an EMBL/GenBank/DDBJ whole genome shotgun (WGS) entry which is preliminary data.</text>
</comment>
<keyword evidence="3" id="KW-0276">Fatty acid metabolism</keyword>
<dbReference type="Gene3D" id="3.40.50.12780">
    <property type="entry name" value="N-terminal domain of ligase-like"/>
    <property type="match status" value="1"/>
</dbReference>
<evidence type="ECO:0000256" key="1">
    <source>
        <dbReference type="ARBA" id="ARBA00006432"/>
    </source>
</evidence>
<dbReference type="Pfam" id="PF13193">
    <property type="entry name" value="AMP-binding_C"/>
    <property type="match status" value="1"/>
</dbReference>
<dbReference type="Gene3D" id="3.30.300.30">
    <property type="match status" value="1"/>
</dbReference>
<evidence type="ECO:0000256" key="5">
    <source>
        <dbReference type="ARBA" id="ARBA00051915"/>
    </source>
</evidence>
<dbReference type="InterPro" id="IPR042099">
    <property type="entry name" value="ANL_N_sf"/>
</dbReference>
<evidence type="ECO:0000259" key="9">
    <source>
        <dbReference type="Pfam" id="PF13193"/>
    </source>
</evidence>
<comment type="catalytic activity">
    <reaction evidence="5">
        <text>3-(methylsulfanyl)propanoate + ATP + CoA = 3-(methylsulfanyl)propanoyl-CoA + AMP + diphosphate</text>
        <dbReference type="Rhea" id="RHEA:43052"/>
        <dbReference type="ChEBI" id="CHEBI:30616"/>
        <dbReference type="ChEBI" id="CHEBI:33019"/>
        <dbReference type="ChEBI" id="CHEBI:49016"/>
        <dbReference type="ChEBI" id="CHEBI:57287"/>
        <dbReference type="ChEBI" id="CHEBI:82815"/>
        <dbReference type="ChEBI" id="CHEBI:456215"/>
        <dbReference type="EC" id="6.2.1.44"/>
    </reaction>
    <physiologicalReaction direction="left-to-right" evidence="5">
        <dbReference type="Rhea" id="RHEA:43053"/>
    </physiologicalReaction>
</comment>
<gene>
    <name evidence="10" type="ORF">RSO01_63530</name>
</gene>
<accession>A0A512NJR1</accession>
<organism evidence="10 11">
    <name type="scientific">Reyranella soli</name>
    <dbReference type="NCBI Taxonomy" id="1230389"/>
    <lineage>
        <taxon>Bacteria</taxon>
        <taxon>Pseudomonadati</taxon>
        <taxon>Pseudomonadota</taxon>
        <taxon>Alphaproteobacteria</taxon>
        <taxon>Hyphomicrobiales</taxon>
        <taxon>Reyranellaceae</taxon>
        <taxon>Reyranella</taxon>
    </lineage>
</organism>
<keyword evidence="11" id="KW-1185">Reference proteome</keyword>
<feature type="domain" description="AMP-dependent synthetase/ligase" evidence="8">
    <location>
        <begin position="1"/>
        <end position="171"/>
    </location>
</feature>
<sequence length="314" mass="34032">MFHANAWSFPYLAAMTGAKLVLPGPKLDGESLQELITAEGATFTVGVPTVFTMLLDHLRRTGKGISPLARAGIGGSAVPRAMIDELAGHGCTVLQLWGMTETSPLGTIATSTPAVTALDAAERADVLAQQGRVRWGLDARIVREDGTEAARDGKTAGALWVRGPWVAKGYFGAATEVLDDEGWFPTGDVATLDGNGYLRITDRTKDVIKSGGEWISSLEIENLACSVPGVRQAAVIAAYHPKWEERPLLIIVPDEEHPATREDVLDHLRPRIAKWWLPDDVVTVDALPMTATGKVSKLTLRERFRDHLMRQAQP</sequence>
<dbReference type="EC" id="6.2.1.44" evidence="6"/>
<evidence type="ECO:0000313" key="11">
    <source>
        <dbReference type="Proteomes" id="UP000321058"/>
    </source>
</evidence>
<reference evidence="10 11" key="1">
    <citation type="submission" date="2019-07" db="EMBL/GenBank/DDBJ databases">
        <title>Whole genome shotgun sequence of Reyranella soli NBRC 108950.</title>
        <authorList>
            <person name="Hosoyama A."/>
            <person name="Uohara A."/>
            <person name="Ohji S."/>
            <person name="Ichikawa N."/>
        </authorList>
    </citation>
    <scope>NUCLEOTIDE SEQUENCE [LARGE SCALE GENOMIC DNA]</scope>
    <source>
        <strain evidence="10 11">NBRC 108950</strain>
    </source>
</reference>
<comment type="similarity">
    <text evidence="1">Belongs to the ATP-dependent AMP-binding enzyme family.</text>
</comment>
<dbReference type="PANTHER" id="PTHR43859:SF4">
    <property type="entry name" value="BUTANOATE--COA LIGASE AAE1-RELATED"/>
    <property type="match status" value="1"/>
</dbReference>
<evidence type="ECO:0000256" key="7">
    <source>
        <dbReference type="ARBA" id="ARBA00067668"/>
    </source>
</evidence>